<comment type="caution">
    <text evidence="2">The sequence shown here is derived from an EMBL/GenBank/DDBJ whole genome shotgun (WGS) entry which is preliminary data.</text>
</comment>
<evidence type="ECO:0000313" key="2">
    <source>
        <dbReference type="EMBL" id="MED6158112.1"/>
    </source>
</evidence>
<keyword evidence="3" id="KW-1185">Reference proteome</keyword>
<name>A0ABU6UBK9_9FABA</name>
<accession>A0ABU6UBK9</accession>
<proteinExistence type="predicted"/>
<evidence type="ECO:0000313" key="3">
    <source>
        <dbReference type="Proteomes" id="UP001341840"/>
    </source>
</evidence>
<dbReference type="Proteomes" id="UP001341840">
    <property type="component" value="Unassembled WGS sequence"/>
</dbReference>
<organism evidence="2 3">
    <name type="scientific">Stylosanthes scabra</name>
    <dbReference type="NCBI Taxonomy" id="79078"/>
    <lineage>
        <taxon>Eukaryota</taxon>
        <taxon>Viridiplantae</taxon>
        <taxon>Streptophyta</taxon>
        <taxon>Embryophyta</taxon>
        <taxon>Tracheophyta</taxon>
        <taxon>Spermatophyta</taxon>
        <taxon>Magnoliopsida</taxon>
        <taxon>eudicotyledons</taxon>
        <taxon>Gunneridae</taxon>
        <taxon>Pentapetalae</taxon>
        <taxon>rosids</taxon>
        <taxon>fabids</taxon>
        <taxon>Fabales</taxon>
        <taxon>Fabaceae</taxon>
        <taxon>Papilionoideae</taxon>
        <taxon>50 kb inversion clade</taxon>
        <taxon>dalbergioids sensu lato</taxon>
        <taxon>Dalbergieae</taxon>
        <taxon>Pterocarpus clade</taxon>
        <taxon>Stylosanthes</taxon>
    </lineage>
</organism>
<protein>
    <submittedName>
        <fullName evidence="2">Uncharacterized protein</fullName>
    </submittedName>
</protein>
<reference evidence="2 3" key="1">
    <citation type="journal article" date="2023" name="Plants (Basel)">
        <title>Bridging the Gap: Combining Genomics and Transcriptomics Approaches to Understand Stylosanthes scabra, an Orphan Legume from the Brazilian Caatinga.</title>
        <authorList>
            <person name="Ferreira-Neto J.R.C."/>
            <person name="da Silva M.D."/>
            <person name="Binneck E."/>
            <person name="de Melo N.F."/>
            <person name="da Silva R.H."/>
            <person name="de Melo A.L.T.M."/>
            <person name="Pandolfi V."/>
            <person name="Bustamante F.O."/>
            <person name="Brasileiro-Vidal A.C."/>
            <person name="Benko-Iseppon A.M."/>
        </authorList>
    </citation>
    <scope>NUCLEOTIDE SEQUENCE [LARGE SCALE GENOMIC DNA]</scope>
    <source>
        <tissue evidence="2">Leaves</tissue>
    </source>
</reference>
<gene>
    <name evidence="2" type="ORF">PIB30_029680</name>
</gene>
<dbReference type="EMBL" id="JASCZI010120950">
    <property type="protein sequence ID" value="MED6158112.1"/>
    <property type="molecule type" value="Genomic_DNA"/>
</dbReference>
<evidence type="ECO:0000256" key="1">
    <source>
        <dbReference type="SAM" id="MobiDB-lite"/>
    </source>
</evidence>
<feature type="region of interest" description="Disordered" evidence="1">
    <location>
        <begin position="52"/>
        <end position="82"/>
    </location>
</feature>
<sequence length="169" mass="19113">MVESTIHTYEEAFYDDESINWTTKDQDAEGINERPGISSQLFLLGWDGRTQTPPPLPTLTTAPAQERHHKRNRSSGERRAVASDVLERNREQAPAMESDGICDERQIWSAYTKQGLRWRRFLVHSVASFPVNLDSELVVPTCVRELSHHLLVLAPTPLELLGRRAGDPA</sequence>